<gene>
    <name evidence="1" type="ORF">X777_13844</name>
</gene>
<sequence length="55" mass="6473">MENGHTFDWSNVAVRHQEKHLRKREMAEMLFIKRSSNAINLQKDTDSLPGTYDLI</sequence>
<evidence type="ECO:0000313" key="1">
    <source>
        <dbReference type="EMBL" id="EZA48330.1"/>
    </source>
</evidence>
<dbReference type="EMBL" id="KK107648">
    <property type="protein sequence ID" value="EZA48330.1"/>
    <property type="molecule type" value="Genomic_DNA"/>
</dbReference>
<protein>
    <submittedName>
        <fullName evidence="1">Uncharacterized protein</fullName>
    </submittedName>
</protein>
<proteinExistence type="predicted"/>
<evidence type="ECO:0000313" key="2">
    <source>
        <dbReference type="Proteomes" id="UP000053097"/>
    </source>
</evidence>
<organism evidence="1 2">
    <name type="scientific">Ooceraea biroi</name>
    <name type="common">Clonal raider ant</name>
    <name type="synonym">Cerapachys biroi</name>
    <dbReference type="NCBI Taxonomy" id="2015173"/>
    <lineage>
        <taxon>Eukaryota</taxon>
        <taxon>Metazoa</taxon>
        <taxon>Ecdysozoa</taxon>
        <taxon>Arthropoda</taxon>
        <taxon>Hexapoda</taxon>
        <taxon>Insecta</taxon>
        <taxon>Pterygota</taxon>
        <taxon>Neoptera</taxon>
        <taxon>Endopterygota</taxon>
        <taxon>Hymenoptera</taxon>
        <taxon>Apocrita</taxon>
        <taxon>Aculeata</taxon>
        <taxon>Formicoidea</taxon>
        <taxon>Formicidae</taxon>
        <taxon>Dorylinae</taxon>
        <taxon>Ooceraea</taxon>
    </lineage>
</organism>
<name>A0A026VXD5_OOCBI</name>
<keyword evidence="2" id="KW-1185">Reference proteome</keyword>
<dbReference type="AlphaFoldDB" id="A0A026VXD5"/>
<dbReference type="Proteomes" id="UP000053097">
    <property type="component" value="Unassembled WGS sequence"/>
</dbReference>
<reference evidence="1 2" key="1">
    <citation type="journal article" date="2014" name="Curr. Biol.">
        <title>The genome of the clonal raider ant Cerapachys biroi.</title>
        <authorList>
            <person name="Oxley P.R."/>
            <person name="Ji L."/>
            <person name="Fetter-Pruneda I."/>
            <person name="McKenzie S.K."/>
            <person name="Li C."/>
            <person name="Hu H."/>
            <person name="Zhang G."/>
            <person name="Kronauer D.J."/>
        </authorList>
    </citation>
    <scope>NUCLEOTIDE SEQUENCE [LARGE SCALE GENOMIC DNA]</scope>
</reference>
<accession>A0A026VXD5</accession>